<dbReference type="EMBL" id="BPQI01000153">
    <property type="protein sequence ID" value="GJD58515.1"/>
    <property type="molecule type" value="Genomic_DNA"/>
</dbReference>
<proteinExistence type="predicted"/>
<organism evidence="4 5">
    <name type="scientific">Methylobacterium dankookense</name>
    <dbReference type="NCBI Taxonomy" id="560405"/>
    <lineage>
        <taxon>Bacteria</taxon>
        <taxon>Pseudomonadati</taxon>
        <taxon>Pseudomonadota</taxon>
        <taxon>Alphaproteobacteria</taxon>
        <taxon>Hyphomicrobiales</taxon>
        <taxon>Methylobacteriaceae</taxon>
        <taxon>Methylobacterium</taxon>
    </lineage>
</organism>
<evidence type="ECO:0000256" key="2">
    <source>
        <dbReference type="SAM" id="SignalP"/>
    </source>
</evidence>
<feature type="chain" id="PRO_5022165857" evidence="2">
    <location>
        <begin position="24"/>
        <end position="122"/>
    </location>
</feature>
<dbReference type="EMBL" id="CABFVH010000014">
    <property type="protein sequence ID" value="VUF12871.1"/>
    <property type="molecule type" value="Genomic_DNA"/>
</dbReference>
<dbReference type="Proteomes" id="UP001055303">
    <property type="component" value="Unassembled WGS sequence"/>
</dbReference>
<dbReference type="RefSeq" id="WP_144764395.1">
    <property type="nucleotide sequence ID" value="NZ_BPQI01000153.1"/>
</dbReference>
<evidence type="ECO:0000313" key="6">
    <source>
        <dbReference type="Proteomes" id="UP001055303"/>
    </source>
</evidence>
<dbReference type="AlphaFoldDB" id="A0A564FZQ6"/>
<protein>
    <submittedName>
        <fullName evidence="4">Uncharacterized protein</fullName>
    </submittedName>
</protein>
<name>A0A564FZQ6_9HYPH</name>
<reference evidence="3" key="3">
    <citation type="submission" date="2021-08" db="EMBL/GenBank/DDBJ databases">
        <authorList>
            <person name="Tani A."/>
            <person name="Ola A."/>
            <person name="Ogura Y."/>
            <person name="Katsura K."/>
            <person name="Hayashi T."/>
        </authorList>
    </citation>
    <scope>NUCLEOTIDE SEQUENCE</scope>
    <source>
        <strain evidence="3">DSM 22415</strain>
    </source>
</reference>
<feature type="compositionally biased region" description="Low complexity" evidence="1">
    <location>
        <begin position="24"/>
        <end position="34"/>
    </location>
</feature>
<evidence type="ECO:0000256" key="1">
    <source>
        <dbReference type="SAM" id="MobiDB-lite"/>
    </source>
</evidence>
<reference evidence="4 5" key="1">
    <citation type="submission" date="2019-06" db="EMBL/GenBank/DDBJ databases">
        <authorList>
            <person name="Rodrigo-Torres L."/>
            <person name="Arahal R. D."/>
            <person name="Lucena T."/>
        </authorList>
    </citation>
    <scope>NUCLEOTIDE SEQUENCE [LARGE SCALE GENOMIC DNA]</scope>
    <source>
        <strain evidence="4 5">SW08-7</strain>
    </source>
</reference>
<feature type="compositionally biased region" description="Basic and acidic residues" evidence="1">
    <location>
        <begin position="69"/>
        <end position="82"/>
    </location>
</feature>
<keyword evidence="6" id="KW-1185">Reference proteome</keyword>
<evidence type="ECO:0000313" key="4">
    <source>
        <dbReference type="EMBL" id="VUF12871.1"/>
    </source>
</evidence>
<accession>A0A564FZQ6</accession>
<dbReference type="OrthoDB" id="9923472at2"/>
<evidence type="ECO:0000313" key="5">
    <source>
        <dbReference type="Proteomes" id="UP000401717"/>
    </source>
</evidence>
<feature type="region of interest" description="Disordered" evidence="1">
    <location>
        <begin position="24"/>
        <end position="122"/>
    </location>
</feature>
<evidence type="ECO:0000313" key="3">
    <source>
        <dbReference type="EMBL" id="GJD58515.1"/>
    </source>
</evidence>
<reference evidence="3" key="2">
    <citation type="journal article" date="2021" name="Front. Microbiol.">
        <title>Comprehensive Comparative Genomics and Phenotyping of Methylobacterium Species.</title>
        <authorList>
            <person name="Alessa O."/>
            <person name="Ogura Y."/>
            <person name="Fujitani Y."/>
            <person name="Takami H."/>
            <person name="Hayashi T."/>
            <person name="Sahin N."/>
            <person name="Tani A."/>
        </authorList>
    </citation>
    <scope>NUCLEOTIDE SEQUENCE</scope>
    <source>
        <strain evidence="3">DSM 22415</strain>
    </source>
</reference>
<dbReference type="Proteomes" id="UP000401717">
    <property type="component" value="Unassembled WGS sequence"/>
</dbReference>
<gene>
    <name evidence="3" type="ORF">IFDJLNFL_4436</name>
    <name evidence="4" type="ORF">MTDSW087_02566</name>
</gene>
<feature type="signal peptide" evidence="2">
    <location>
        <begin position="1"/>
        <end position="23"/>
    </location>
</feature>
<keyword evidence="2" id="KW-0732">Signal</keyword>
<sequence length="122" mass="12738">MTQRTLLGAIAGALLAGLAPATAQTVPAPQPADARPSAEQIERMDASVRTRRGLHPNPGGETAAPSSDAKMDDLQRKMDARVRRVTRSVCEGCSGGAATRRRASAPLRDDMLPADPAQAPVD</sequence>